<dbReference type="InterPro" id="IPR000868">
    <property type="entry name" value="Isochorismatase-like_dom"/>
</dbReference>
<evidence type="ECO:0000256" key="5">
    <source>
        <dbReference type="ARBA" id="ARBA00037900"/>
    </source>
</evidence>
<dbReference type="CDD" id="cd01011">
    <property type="entry name" value="nicotinamidase"/>
    <property type="match status" value="1"/>
</dbReference>
<evidence type="ECO:0000256" key="3">
    <source>
        <dbReference type="ARBA" id="ARBA00022723"/>
    </source>
</evidence>
<evidence type="ECO:0000256" key="4">
    <source>
        <dbReference type="ARBA" id="ARBA00022801"/>
    </source>
</evidence>
<evidence type="ECO:0000256" key="6">
    <source>
        <dbReference type="ARBA" id="ARBA00039017"/>
    </source>
</evidence>
<dbReference type="Pfam" id="PF00857">
    <property type="entry name" value="Isochorismatase"/>
    <property type="match status" value="1"/>
</dbReference>
<keyword evidence="3" id="KW-0479">Metal-binding</keyword>
<proteinExistence type="inferred from homology"/>
<feature type="domain" description="Isochorismatase-like" evidence="9">
    <location>
        <begin position="3"/>
        <end position="196"/>
    </location>
</feature>
<dbReference type="InterPro" id="IPR052347">
    <property type="entry name" value="Isochorismatase_Nicotinamidase"/>
</dbReference>
<dbReference type="GO" id="GO:0046872">
    <property type="term" value="F:metal ion binding"/>
    <property type="evidence" value="ECO:0007669"/>
    <property type="project" value="UniProtKB-KW"/>
</dbReference>
<evidence type="ECO:0000256" key="8">
    <source>
        <dbReference type="ARBA" id="ARBA00072277"/>
    </source>
</evidence>
<dbReference type="Proteomes" id="UP000320839">
    <property type="component" value="Chromosome"/>
</dbReference>
<dbReference type="Gene3D" id="3.40.50.850">
    <property type="entry name" value="Isochorismatase-like"/>
    <property type="match status" value="1"/>
</dbReference>
<sequence length="198" mass="21643">MHALILVDLQYDFMPGGALAVPEGHEVVEIANQWMSDFELVVATQDWHPPDHQSFASQHPGREIGDLIELEGQAQVLWPEHCIEGTDGAALHAELEREQIDAVIQKGTDARIDSYSGFFDNGHHQATSLGDYLASRNVDAVTIMGLATDYCVKFTALDAIRLGLKTHVVVKGCRGVELESGDIQRALEEMQAAGVVLL</sequence>
<gene>
    <name evidence="10" type="ORF">Pan153_46800</name>
</gene>
<comment type="similarity">
    <text evidence="1">Belongs to the isochorismatase family.</text>
</comment>
<accession>A0A518FUJ4</accession>
<dbReference type="EMBL" id="CP036317">
    <property type="protein sequence ID" value="QDV20011.1"/>
    <property type="molecule type" value="Genomic_DNA"/>
</dbReference>
<evidence type="ECO:0000256" key="7">
    <source>
        <dbReference type="ARBA" id="ARBA00043224"/>
    </source>
</evidence>
<protein>
    <recommendedName>
        <fullName evidence="8">Nicotinamidase</fullName>
        <ecNumber evidence="6">3.5.1.19</ecNumber>
    </recommendedName>
    <alternativeName>
        <fullName evidence="7">Nicotinamide deamidase</fullName>
    </alternativeName>
</protein>
<dbReference type="PANTHER" id="PTHR11080">
    <property type="entry name" value="PYRAZINAMIDASE/NICOTINAMIDASE"/>
    <property type="match status" value="1"/>
</dbReference>
<evidence type="ECO:0000313" key="11">
    <source>
        <dbReference type="Proteomes" id="UP000320839"/>
    </source>
</evidence>
<evidence type="ECO:0000256" key="2">
    <source>
        <dbReference type="ARBA" id="ARBA00022642"/>
    </source>
</evidence>
<keyword evidence="4" id="KW-0378">Hydrolase</keyword>
<evidence type="ECO:0000256" key="1">
    <source>
        <dbReference type="ARBA" id="ARBA00006336"/>
    </source>
</evidence>
<comment type="pathway">
    <text evidence="5">Cofactor biosynthesis; nicotinate biosynthesis; nicotinate from nicotinamide: step 1/1.</text>
</comment>
<dbReference type="EC" id="3.5.1.19" evidence="6"/>
<evidence type="ECO:0000259" key="9">
    <source>
        <dbReference type="Pfam" id="PF00857"/>
    </source>
</evidence>
<keyword evidence="2" id="KW-0662">Pyridine nucleotide biosynthesis</keyword>
<dbReference type="PANTHER" id="PTHR11080:SF2">
    <property type="entry name" value="LD05707P"/>
    <property type="match status" value="1"/>
</dbReference>
<dbReference type="OrthoDB" id="6111975at2"/>
<dbReference type="GO" id="GO:0019363">
    <property type="term" value="P:pyridine nucleotide biosynthetic process"/>
    <property type="evidence" value="ECO:0007669"/>
    <property type="project" value="UniProtKB-KW"/>
</dbReference>
<evidence type="ECO:0000313" key="10">
    <source>
        <dbReference type="EMBL" id="QDV20011.1"/>
    </source>
</evidence>
<dbReference type="InterPro" id="IPR036380">
    <property type="entry name" value="Isochorismatase-like_sf"/>
</dbReference>
<name>A0A518FUJ4_9PLAN</name>
<dbReference type="NCBIfam" id="NF008623">
    <property type="entry name" value="PRK11609.1"/>
    <property type="match status" value="1"/>
</dbReference>
<reference evidence="10 11" key="1">
    <citation type="submission" date="2019-02" db="EMBL/GenBank/DDBJ databases">
        <title>Deep-cultivation of Planctomycetes and their phenomic and genomic characterization uncovers novel biology.</title>
        <authorList>
            <person name="Wiegand S."/>
            <person name="Jogler M."/>
            <person name="Boedeker C."/>
            <person name="Pinto D."/>
            <person name="Vollmers J."/>
            <person name="Rivas-Marin E."/>
            <person name="Kohn T."/>
            <person name="Peeters S.H."/>
            <person name="Heuer A."/>
            <person name="Rast P."/>
            <person name="Oberbeckmann S."/>
            <person name="Bunk B."/>
            <person name="Jeske O."/>
            <person name="Meyerdierks A."/>
            <person name="Storesund J.E."/>
            <person name="Kallscheuer N."/>
            <person name="Luecker S."/>
            <person name="Lage O.M."/>
            <person name="Pohl T."/>
            <person name="Merkel B.J."/>
            <person name="Hornburger P."/>
            <person name="Mueller R.-W."/>
            <person name="Bruemmer F."/>
            <person name="Labrenz M."/>
            <person name="Spormann A.M."/>
            <person name="Op den Camp H."/>
            <person name="Overmann J."/>
            <person name="Amann R."/>
            <person name="Jetten M.S.M."/>
            <person name="Mascher T."/>
            <person name="Medema M.H."/>
            <person name="Devos D.P."/>
            <person name="Kaster A.-K."/>
            <person name="Ovreas L."/>
            <person name="Rohde M."/>
            <person name="Galperin M.Y."/>
            <person name="Jogler C."/>
        </authorList>
    </citation>
    <scope>NUCLEOTIDE SEQUENCE [LARGE SCALE GENOMIC DNA]</scope>
    <source>
        <strain evidence="10 11">Pan153</strain>
    </source>
</reference>
<dbReference type="RefSeq" id="WP_145112754.1">
    <property type="nucleotide sequence ID" value="NZ_CP036317.1"/>
</dbReference>
<organism evidence="10 11">
    <name type="scientific">Gimesia panareensis</name>
    <dbReference type="NCBI Taxonomy" id="2527978"/>
    <lineage>
        <taxon>Bacteria</taxon>
        <taxon>Pseudomonadati</taxon>
        <taxon>Planctomycetota</taxon>
        <taxon>Planctomycetia</taxon>
        <taxon>Planctomycetales</taxon>
        <taxon>Planctomycetaceae</taxon>
        <taxon>Gimesia</taxon>
    </lineage>
</organism>
<dbReference type="GO" id="GO:0008936">
    <property type="term" value="F:nicotinamidase activity"/>
    <property type="evidence" value="ECO:0007669"/>
    <property type="project" value="UniProtKB-EC"/>
</dbReference>
<dbReference type="SUPFAM" id="SSF52499">
    <property type="entry name" value="Isochorismatase-like hydrolases"/>
    <property type="match status" value="1"/>
</dbReference>
<dbReference type="AlphaFoldDB" id="A0A518FUJ4"/>
<dbReference type="FunFam" id="3.40.50.850:FF:000006">
    <property type="entry name" value="Bifunctional pyrazinamidase/nicotinamidase"/>
    <property type="match status" value="1"/>
</dbReference>